<dbReference type="SUPFAM" id="SSF55277">
    <property type="entry name" value="GYF domain"/>
    <property type="match status" value="1"/>
</dbReference>
<dbReference type="PANTHER" id="PTHR13138:SF3">
    <property type="entry name" value="CD2 ANTIGEN CYTOPLASMIC TAIL-BINDING PROTEIN 2"/>
    <property type="match status" value="1"/>
</dbReference>
<dbReference type="EMBL" id="JAKCXM010000009">
    <property type="protein sequence ID" value="KAJ0408756.1"/>
    <property type="molecule type" value="Genomic_DNA"/>
</dbReference>
<gene>
    <name evidence="3" type="ORF">P43SY_001980</name>
</gene>
<feature type="region of interest" description="Disordered" evidence="1">
    <location>
        <begin position="1"/>
        <end position="60"/>
    </location>
</feature>
<reference evidence="3" key="1">
    <citation type="submission" date="2021-12" db="EMBL/GenBank/DDBJ databases">
        <title>Prjna785345.</title>
        <authorList>
            <person name="Rujirawat T."/>
            <person name="Krajaejun T."/>
        </authorList>
    </citation>
    <scope>NUCLEOTIDE SEQUENCE</scope>
    <source>
        <strain evidence="3">Pi057C3</strain>
    </source>
</reference>
<feature type="compositionally biased region" description="Basic and acidic residues" evidence="1">
    <location>
        <begin position="110"/>
        <end position="119"/>
    </location>
</feature>
<dbReference type="InterPro" id="IPR039905">
    <property type="entry name" value="CD2BP2/Lin1"/>
</dbReference>
<evidence type="ECO:0000313" key="3">
    <source>
        <dbReference type="EMBL" id="KAJ0408756.1"/>
    </source>
</evidence>
<dbReference type="GO" id="GO:0005682">
    <property type="term" value="C:U5 snRNP"/>
    <property type="evidence" value="ECO:0007669"/>
    <property type="project" value="InterPro"/>
</dbReference>
<evidence type="ECO:0000256" key="1">
    <source>
        <dbReference type="SAM" id="MobiDB-lite"/>
    </source>
</evidence>
<feature type="compositionally biased region" description="Low complexity" evidence="1">
    <location>
        <begin position="93"/>
        <end position="109"/>
    </location>
</feature>
<dbReference type="PANTHER" id="PTHR13138">
    <property type="entry name" value="PROTEIN LIN1"/>
    <property type="match status" value="1"/>
</dbReference>
<dbReference type="SMART" id="SM00444">
    <property type="entry name" value="GYF"/>
    <property type="match status" value="1"/>
</dbReference>
<sequence>MAPSESKRPRHDVGDKPHNGFWETGKKRSKPRTGNKRKHADNGHSAETPAQTAEEKEQFDRITEAADFLMRIGEIDVYSQMKEEFVSEEELIAQRQAQRAQSSMSAAYSEESKSEENPPAKVEVMWEYKGADGQIHGPFSTSAFIAWQQQGYFVGDSAVDIRRLDTDGSTSDIEAKQPTVSAEEELMKDFEDSDEEETKEDATKDAAASSNDWQRSDKVDFAKYL</sequence>
<comment type="caution">
    <text evidence="3">The sequence shown here is derived from an EMBL/GenBank/DDBJ whole genome shotgun (WGS) entry which is preliminary data.</text>
</comment>
<dbReference type="Pfam" id="PF02213">
    <property type="entry name" value="GYF"/>
    <property type="match status" value="1"/>
</dbReference>
<dbReference type="Proteomes" id="UP001209570">
    <property type="component" value="Unassembled WGS sequence"/>
</dbReference>
<evidence type="ECO:0000313" key="4">
    <source>
        <dbReference type="Proteomes" id="UP001209570"/>
    </source>
</evidence>
<feature type="compositionally biased region" description="Basic and acidic residues" evidence="1">
    <location>
        <begin position="1"/>
        <end position="18"/>
    </location>
</feature>
<proteinExistence type="predicted"/>
<feature type="region of interest" description="Disordered" evidence="1">
    <location>
        <begin position="164"/>
        <end position="213"/>
    </location>
</feature>
<dbReference type="InterPro" id="IPR035445">
    <property type="entry name" value="GYF-like_dom_sf"/>
</dbReference>
<accession>A0AAD5QEH5</accession>
<protein>
    <recommendedName>
        <fullName evidence="2">GYF domain-containing protein</fullName>
    </recommendedName>
</protein>
<feature type="domain" description="GYF" evidence="2">
    <location>
        <begin position="123"/>
        <end position="181"/>
    </location>
</feature>
<feature type="region of interest" description="Disordered" evidence="1">
    <location>
        <begin position="92"/>
        <end position="119"/>
    </location>
</feature>
<dbReference type="AlphaFoldDB" id="A0AAD5QEH5"/>
<evidence type="ECO:0000259" key="2">
    <source>
        <dbReference type="PROSITE" id="PS50829"/>
    </source>
</evidence>
<dbReference type="Gene3D" id="3.30.1490.40">
    <property type="match status" value="1"/>
</dbReference>
<dbReference type="PROSITE" id="PS50829">
    <property type="entry name" value="GYF"/>
    <property type="match status" value="1"/>
</dbReference>
<organism evidence="3 4">
    <name type="scientific">Pythium insidiosum</name>
    <name type="common">Pythiosis disease agent</name>
    <dbReference type="NCBI Taxonomy" id="114742"/>
    <lineage>
        <taxon>Eukaryota</taxon>
        <taxon>Sar</taxon>
        <taxon>Stramenopiles</taxon>
        <taxon>Oomycota</taxon>
        <taxon>Peronosporomycetes</taxon>
        <taxon>Pythiales</taxon>
        <taxon>Pythiaceae</taxon>
        <taxon>Pythium</taxon>
    </lineage>
</organism>
<dbReference type="InterPro" id="IPR003169">
    <property type="entry name" value="GYF"/>
</dbReference>
<feature type="compositionally biased region" description="Basic residues" evidence="1">
    <location>
        <begin position="27"/>
        <end position="39"/>
    </location>
</feature>
<keyword evidence="4" id="KW-1185">Reference proteome</keyword>
<name>A0AAD5QEH5_PYTIN</name>